<dbReference type="InterPro" id="IPR036249">
    <property type="entry name" value="Thioredoxin-like_sf"/>
</dbReference>
<protein>
    <recommendedName>
        <fullName evidence="5">GST N-terminal domain-containing protein</fullName>
    </recommendedName>
</protein>
<name>A0A8E2EXD1_9PEZI</name>
<accession>A0A8E2EXD1</accession>
<dbReference type="InterPro" id="IPR004045">
    <property type="entry name" value="Glutathione_S-Trfase_N"/>
</dbReference>
<evidence type="ECO:0000313" key="4">
    <source>
        <dbReference type="Proteomes" id="UP000250140"/>
    </source>
</evidence>
<dbReference type="Gene3D" id="1.20.1050.10">
    <property type="match status" value="1"/>
</dbReference>
<proteinExistence type="predicted"/>
<feature type="domain" description="Glutathione S-transferase UstS-like C-terminal" evidence="2">
    <location>
        <begin position="114"/>
        <end position="214"/>
    </location>
</feature>
<dbReference type="Pfam" id="PF22041">
    <property type="entry name" value="GST_C_7"/>
    <property type="match status" value="1"/>
</dbReference>
<dbReference type="SUPFAM" id="SSF52833">
    <property type="entry name" value="Thioredoxin-like"/>
    <property type="match status" value="1"/>
</dbReference>
<keyword evidence="4" id="KW-1185">Reference proteome</keyword>
<dbReference type="Gene3D" id="3.40.30.10">
    <property type="entry name" value="Glutaredoxin"/>
    <property type="match status" value="1"/>
</dbReference>
<evidence type="ECO:0000259" key="1">
    <source>
        <dbReference type="Pfam" id="PF13409"/>
    </source>
</evidence>
<feature type="domain" description="GST N-terminal" evidence="1">
    <location>
        <begin position="18"/>
        <end position="94"/>
    </location>
</feature>
<dbReference type="AlphaFoldDB" id="A0A8E2EXD1"/>
<evidence type="ECO:0008006" key="5">
    <source>
        <dbReference type="Google" id="ProtNLM"/>
    </source>
</evidence>
<dbReference type="SUPFAM" id="SSF47616">
    <property type="entry name" value="GST C-terminal domain-like"/>
    <property type="match status" value="1"/>
</dbReference>
<sequence length="243" mass="27612">MATHVLYDLPSKDRNACWSLNPWKTRLLLNYKGIDYKTEWLEYPDVAPTLKSFGLPPNDPNASGYFADYTIPTMRIDSNTYVMDSAKIAVELEKRYPSPSVYLDSPIVSQAQQVVTNIQKALTPNLIPKAPGNLLNERSKEYFERTREVRFGMPLSQMEKDKGGETPWAAAKQPIQELADLLKEQGGPFFLGKTVSYADFILVAFLHFLKRVDQAVFDRFVAHDPAFSAIYEASQAWLARDDH</sequence>
<reference evidence="3 4" key="1">
    <citation type="journal article" date="2016" name="Nat. Commun.">
        <title>Ectomycorrhizal ecology is imprinted in the genome of the dominant symbiotic fungus Cenococcum geophilum.</title>
        <authorList>
            <consortium name="DOE Joint Genome Institute"/>
            <person name="Peter M."/>
            <person name="Kohler A."/>
            <person name="Ohm R.A."/>
            <person name="Kuo A."/>
            <person name="Krutzmann J."/>
            <person name="Morin E."/>
            <person name="Arend M."/>
            <person name="Barry K.W."/>
            <person name="Binder M."/>
            <person name="Choi C."/>
            <person name="Clum A."/>
            <person name="Copeland A."/>
            <person name="Grisel N."/>
            <person name="Haridas S."/>
            <person name="Kipfer T."/>
            <person name="LaButti K."/>
            <person name="Lindquist E."/>
            <person name="Lipzen A."/>
            <person name="Maire R."/>
            <person name="Meier B."/>
            <person name="Mihaltcheva S."/>
            <person name="Molinier V."/>
            <person name="Murat C."/>
            <person name="Poggeler S."/>
            <person name="Quandt C.A."/>
            <person name="Sperisen C."/>
            <person name="Tritt A."/>
            <person name="Tisserant E."/>
            <person name="Crous P.W."/>
            <person name="Henrissat B."/>
            <person name="Nehls U."/>
            <person name="Egli S."/>
            <person name="Spatafora J.W."/>
            <person name="Grigoriev I.V."/>
            <person name="Martin F.M."/>
        </authorList>
    </citation>
    <scope>NUCLEOTIDE SEQUENCE [LARGE SCALE GENOMIC DNA]</scope>
    <source>
        <strain evidence="3 4">CBS 207.34</strain>
    </source>
</reference>
<dbReference type="InterPro" id="IPR054416">
    <property type="entry name" value="GST_UstS-like_C"/>
</dbReference>
<dbReference type="CDD" id="cd03038">
    <property type="entry name" value="GST_N_etherase_LigE"/>
    <property type="match status" value="1"/>
</dbReference>
<organism evidence="3 4">
    <name type="scientific">Glonium stellatum</name>
    <dbReference type="NCBI Taxonomy" id="574774"/>
    <lineage>
        <taxon>Eukaryota</taxon>
        <taxon>Fungi</taxon>
        <taxon>Dikarya</taxon>
        <taxon>Ascomycota</taxon>
        <taxon>Pezizomycotina</taxon>
        <taxon>Dothideomycetes</taxon>
        <taxon>Pleosporomycetidae</taxon>
        <taxon>Gloniales</taxon>
        <taxon>Gloniaceae</taxon>
        <taxon>Glonium</taxon>
    </lineage>
</organism>
<dbReference type="Proteomes" id="UP000250140">
    <property type="component" value="Unassembled WGS sequence"/>
</dbReference>
<dbReference type="OrthoDB" id="4951845at2759"/>
<gene>
    <name evidence="3" type="ORF">AOQ84DRAFT_390428</name>
</gene>
<dbReference type="Pfam" id="PF13409">
    <property type="entry name" value="GST_N_2"/>
    <property type="match status" value="1"/>
</dbReference>
<dbReference type="EMBL" id="KV750132">
    <property type="protein sequence ID" value="OCL06103.1"/>
    <property type="molecule type" value="Genomic_DNA"/>
</dbReference>
<dbReference type="InterPro" id="IPR036282">
    <property type="entry name" value="Glutathione-S-Trfase_C_sf"/>
</dbReference>
<evidence type="ECO:0000259" key="2">
    <source>
        <dbReference type="Pfam" id="PF22041"/>
    </source>
</evidence>
<evidence type="ECO:0000313" key="3">
    <source>
        <dbReference type="EMBL" id="OCL06103.1"/>
    </source>
</evidence>